<dbReference type="KEGG" id="cbar:PATL70BA_3179"/>
<sequence length="42" mass="4892">MKNPMHKDGHKHKPSYCIHIVQVLEKEVGIKYLFSGNSFRGH</sequence>
<proteinExistence type="predicted"/>
<gene>
    <name evidence="1" type="ORF">PATL70BA_3179</name>
</gene>
<keyword evidence="2" id="KW-1185">Reference proteome</keyword>
<evidence type="ECO:0000313" key="1">
    <source>
        <dbReference type="EMBL" id="VDN49101.1"/>
    </source>
</evidence>
<dbReference type="EMBL" id="LR130778">
    <property type="protein sequence ID" value="VDN49101.1"/>
    <property type="molecule type" value="Genomic_DNA"/>
</dbReference>
<evidence type="ECO:0000313" key="2">
    <source>
        <dbReference type="Proteomes" id="UP000279029"/>
    </source>
</evidence>
<organism evidence="1 2">
    <name type="scientific">Petrocella atlantisensis</name>
    <dbReference type="NCBI Taxonomy" id="2173034"/>
    <lineage>
        <taxon>Bacteria</taxon>
        <taxon>Bacillati</taxon>
        <taxon>Bacillota</taxon>
        <taxon>Clostridia</taxon>
        <taxon>Lachnospirales</taxon>
        <taxon>Vallitaleaceae</taxon>
        <taxon>Petrocella</taxon>
    </lineage>
</organism>
<dbReference type="Proteomes" id="UP000279029">
    <property type="component" value="Chromosome"/>
</dbReference>
<protein>
    <submittedName>
        <fullName evidence="1">Uncharacterized protein</fullName>
    </submittedName>
</protein>
<reference evidence="1 2" key="1">
    <citation type="submission" date="2018-09" db="EMBL/GenBank/DDBJ databases">
        <authorList>
            <person name="Postec A."/>
        </authorList>
    </citation>
    <scope>NUCLEOTIDE SEQUENCE [LARGE SCALE GENOMIC DNA]</scope>
    <source>
        <strain evidence="1">70B-A</strain>
    </source>
</reference>
<accession>A0A3P7Q160</accession>
<name>A0A3P7Q160_9FIRM</name>
<dbReference type="AlphaFoldDB" id="A0A3P7Q160"/>